<dbReference type="SUPFAM" id="SSF47413">
    <property type="entry name" value="lambda repressor-like DNA-binding domains"/>
    <property type="match status" value="1"/>
</dbReference>
<dbReference type="PROSITE" id="PS50943">
    <property type="entry name" value="HTH_CROC1"/>
    <property type="match status" value="1"/>
</dbReference>
<dbReference type="Proteomes" id="UP000664288">
    <property type="component" value="Unassembled WGS sequence"/>
</dbReference>
<evidence type="ECO:0000259" key="1">
    <source>
        <dbReference type="PROSITE" id="PS50943"/>
    </source>
</evidence>
<accession>A0ABS3JA30</accession>
<dbReference type="Gene3D" id="1.10.260.40">
    <property type="entry name" value="lambda repressor-like DNA-binding domains"/>
    <property type="match status" value="1"/>
</dbReference>
<dbReference type="InterPro" id="IPR010982">
    <property type="entry name" value="Lambda_DNA-bd_dom_sf"/>
</dbReference>
<feature type="domain" description="HTH cro/C1-type" evidence="1">
    <location>
        <begin position="12"/>
        <end position="38"/>
    </location>
</feature>
<evidence type="ECO:0000313" key="3">
    <source>
        <dbReference type="Proteomes" id="UP000664288"/>
    </source>
</evidence>
<organism evidence="2 3">
    <name type="scientific">Jiella sonneratiae</name>
    <dbReference type="NCBI Taxonomy" id="2816856"/>
    <lineage>
        <taxon>Bacteria</taxon>
        <taxon>Pseudomonadati</taxon>
        <taxon>Pseudomonadota</taxon>
        <taxon>Alphaproteobacteria</taxon>
        <taxon>Hyphomicrobiales</taxon>
        <taxon>Aurantimonadaceae</taxon>
        <taxon>Jiella</taxon>
    </lineage>
</organism>
<gene>
    <name evidence="2" type="ORF">J1C47_23060</name>
</gene>
<keyword evidence="3" id="KW-1185">Reference proteome</keyword>
<evidence type="ECO:0000313" key="2">
    <source>
        <dbReference type="EMBL" id="MBO0906537.1"/>
    </source>
</evidence>
<comment type="caution">
    <text evidence="2">The sequence shown here is derived from an EMBL/GenBank/DDBJ whole genome shotgun (WGS) entry which is preliminary data.</text>
</comment>
<dbReference type="InterPro" id="IPR001387">
    <property type="entry name" value="Cro/C1-type_HTH"/>
</dbReference>
<name>A0ABS3JA30_9HYPH</name>
<reference evidence="2 3" key="1">
    <citation type="submission" date="2021-03" db="EMBL/GenBank/DDBJ databases">
        <title>Whole genome sequence of Jiella sp. MQZ13P-4.</title>
        <authorList>
            <person name="Tuo L."/>
        </authorList>
    </citation>
    <scope>NUCLEOTIDE SEQUENCE [LARGE SCALE GENOMIC DNA]</scope>
    <source>
        <strain evidence="2 3">MQZ13P-4</strain>
    </source>
</reference>
<protein>
    <submittedName>
        <fullName evidence="2">Helix-turn-helix domain-containing protein</fullName>
    </submittedName>
</protein>
<dbReference type="EMBL" id="JAFMPY010000049">
    <property type="protein sequence ID" value="MBO0906537.1"/>
    <property type="molecule type" value="Genomic_DNA"/>
</dbReference>
<dbReference type="Pfam" id="PF01381">
    <property type="entry name" value="HTH_3"/>
    <property type="match status" value="1"/>
</dbReference>
<sequence length="39" mass="4370">MADLRIRFGRLVAAHRKRLGLTQEVLAERAGISTDMVSM</sequence>
<dbReference type="CDD" id="cd00093">
    <property type="entry name" value="HTH_XRE"/>
    <property type="match status" value="1"/>
</dbReference>
<proteinExistence type="predicted"/>